<feature type="compositionally biased region" description="Acidic residues" evidence="2">
    <location>
        <begin position="132"/>
        <end position="141"/>
    </location>
</feature>
<protein>
    <submittedName>
        <fullName evidence="3">11696_t:CDS:1</fullName>
    </submittedName>
</protein>
<evidence type="ECO:0000313" key="4">
    <source>
        <dbReference type="Proteomes" id="UP000789706"/>
    </source>
</evidence>
<dbReference type="OrthoDB" id="2390868at2759"/>
<proteinExistence type="predicted"/>
<keyword evidence="1" id="KW-0175">Coiled coil</keyword>
<feature type="region of interest" description="Disordered" evidence="2">
    <location>
        <begin position="119"/>
        <end position="141"/>
    </location>
</feature>
<name>A0A9N8WHV5_9GLOM</name>
<keyword evidence="4" id="KW-1185">Reference proteome</keyword>
<comment type="caution">
    <text evidence="3">The sequence shown here is derived from an EMBL/GenBank/DDBJ whole genome shotgun (WGS) entry which is preliminary data.</text>
</comment>
<accession>A0A9N8WHV5</accession>
<feature type="coiled-coil region" evidence="1">
    <location>
        <begin position="5"/>
        <end position="32"/>
    </location>
</feature>
<evidence type="ECO:0000256" key="1">
    <source>
        <dbReference type="SAM" id="Coils"/>
    </source>
</evidence>
<dbReference type="EMBL" id="CAJVPK010000262">
    <property type="protein sequence ID" value="CAG8485139.1"/>
    <property type="molecule type" value="Genomic_DNA"/>
</dbReference>
<evidence type="ECO:0000256" key="2">
    <source>
        <dbReference type="SAM" id="MobiDB-lite"/>
    </source>
</evidence>
<gene>
    <name evidence="3" type="ORF">DEBURN_LOCUS3872</name>
</gene>
<dbReference type="AlphaFoldDB" id="A0A9N8WHV5"/>
<reference evidence="3" key="1">
    <citation type="submission" date="2021-06" db="EMBL/GenBank/DDBJ databases">
        <authorList>
            <person name="Kallberg Y."/>
            <person name="Tangrot J."/>
            <person name="Rosling A."/>
        </authorList>
    </citation>
    <scope>NUCLEOTIDE SEQUENCE</scope>
    <source>
        <strain evidence="3">AZ414A</strain>
    </source>
</reference>
<dbReference type="Proteomes" id="UP000789706">
    <property type="component" value="Unassembled WGS sequence"/>
</dbReference>
<evidence type="ECO:0000313" key="3">
    <source>
        <dbReference type="EMBL" id="CAG8485139.1"/>
    </source>
</evidence>
<organism evidence="3 4">
    <name type="scientific">Diversispora eburnea</name>
    <dbReference type="NCBI Taxonomy" id="1213867"/>
    <lineage>
        <taxon>Eukaryota</taxon>
        <taxon>Fungi</taxon>
        <taxon>Fungi incertae sedis</taxon>
        <taxon>Mucoromycota</taxon>
        <taxon>Glomeromycotina</taxon>
        <taxon>Glomeromycetes</taxon>
        <taxon>Diversisporales</taxon>
        <taxon>Diversisporaceae</taxon>
        <taxon>Diversispora</taxon>
    </lineage>
</organism>
<sequence length="141" mass="16709">MSTKISQVKDTIKQYNNNINKKNERNDEDEMIWVLTIHFSGYKESEYFIDNRSFKTRKLAEGAMRREAKRLYKGSDIIQKTYDKYFNESDKEIHFGESPIESNYRREFGFVQIKPVKLENTESGDKVPSSSSEDDSNDDYY</sequence>